<dbReference type="EMBL" id="JACHCA010000001">
    <property type="protein sequence ID" value="MBB6126356.1"/>
    <property type="molecule type" value="Genomic_DNA"/>
</dbReference>
<proteinExistence type="predicted"/>
<dbReference type="RefSeq" id="WP_183585365.1">
    <property type="nucleotide sequence ID" value="NZ_JACHCA010000001.1"/>
</dbReference>
<evidence type="ECO:0000313" key="3">
    <source>
        <dbReference type="Proteomes" id="UP000548326"/>
    </source>
</evidence>
<dbReference type="AlphaFoldDB" id="A0A841J9U4"/>
<evidence type="ECO:0000313" key="2">
    <source>
        <dbReference type="EMBL" id="MBB6126356.1"/>
    </source>
</evidence>
<gene>
    <name evidence="2" type="ORF">HDF22_000457</name>
</gene>
<feature type="transmembrane region" description="Helical" evidence="1">
    <location>
        <begin position="7"/>
        <end position="26"/>
    </location>
</feature>
<evidence type="ECO:0000256" key="1">
    <source>
        <dbReference type="SAM" id="Phobius"/>
    </source>
</evidence>
<keyword evidence="1" id="KW-0472">Membrane</keyword>
<comment type="caution">
    <text evidence="2">The sequence shown here is derived from an EMBL/GenBank/DDBJ whole genome shotgun (WGS) entry which is preliminary data.</text>
</comment>
<reference evidence="2 3" key="1">
    <citation type="submission" date="2020-08" db="EMBL/GenBank/DDBJ databases">
        <title>Genomic Encyclopedia of Type Strains, Phase IV (KMG-V): Genome sequencing to study the core and pangenomes of soil and plant-associated prokaryotes.</title>
        <authorList>
            <person name="Whitman W."/>
        </authorList>
    </citation>
    <scope>NUCLEOTIDE SEQUENCE [LARGE SCALE GENOMIC DNA]</scope>
    <source>
        <strain evidence="2 3">MP601</strain>
    </source>
</reference>
<dbReference type="Proteomes" id="UP000548326">
    <property type="component" value="Unassembled WGS sequence"/>
</dbReference>
<name>A0A841J9U4_9SPHI</name>
<keyword evidence="1" id="KW-1133">Transmembrane helix</keyword>
<keyword evidence="1" id="KW-0812">Transmembrane</keyword>
<accession>A0A841J9U4</accession>
<protein>
    <submittedName>
        <fullName evidence="2">Uncharacterized protein</fullName>
    </submittedName>
</protein>
<sequence length="162" mass="18431">MKNKKTIYLLGLLVFIVWGMIIYRIYVAVSDHPDPVIATTTKAKEPYDDYAIPKDTSRLQARYRDPFGLVPNKDTTKASPAKTIPRNISLNVPPGINWTAINYMGYIQNPGSKKIIAIMHINGKEVMMTEGENAEQVKLLRNLRDSIKISYHGQIKFIKPNR</sequence>
<organism evidence="2 3">
    <name type="scientific">Mucilaginibacter lappiensis</name>
    <dbReference type="NCBI Taxonomy" id="354630"/>
    <lineage>
        <taxon>Bacteria</taxon>
        <taxon>Pseudomonadati</taxon>
        <taxon>Bacteroidota</taxon>
        <taxon>Sphingobacteriia</taxon>
        <taxon>Sphingobacteriales</taxon>
        <taxon>Sphingobacteriaceae</taxon>
        <taxon>Mucilaginibacter</taxon>
    </lineage>
</organism>